<keyword evidence="5" id="KW-1185">Reference proteome</keyword>
<dbReference type="Proteomes" id="UP000548787">
    <property type="component" value="Unassembled WGS sequence"/>
</dbReference>
<dbReference type="RefSeq" id="WP_036065803.1">
    <property type="nucleotide sequence ID" value="NZ_JABJVM010000009.1"/>
</dbReference>
<comment type="similarity">
    <text evidence="1">Belongs to the iron-sulfur cluster assembly SufBD family.</text>
</comment>
<dbReference type="PANTHER" id="PTHR30508">
    <property type="entry name" value="FES CLUSTER ASSEMBLY PROTEIN SUF"/>
    <property type="match status" value="1"/>
</dbReference>
<dbReference type="InterPro" id="IPR055346">
    <property type="entry name" value="Fe-S_cluster_assembly_SufBD"/>
</dbReference>
<evidence type="ECO:0000256" key="1">
    <source>
        <dbReference type="ARBA" id="ARBA00043967"/>
    </source>
</evidence>
<dbReference type="EMBL" id="JABJVM010000009">
    <property type="protein sequence ID" value="MBA3926699.1"/>
    <property type="molecule type" value="Genomic_DNA"/>
</dbReference>
<dbReference type="PANTHER" id="PTHR30508:SF1">
    <property type="entry name" value="UPF0051 PROTEIN ABCI8, CHLOROPLASTIC-RELATED"/>
    <property type="match status" value="1"/>
</dbReference>
<reference evidence="4 5" key="1">
    <citation type="submission" date="2020-05" db="EMBL/GenBank/DDBJ databases">
        <authorList>
            <person name="Carlin C.R."/>
        </authorList>
    </citation>
    <scope>NUCLEOTIDE SEQUENCE [LARGE SCALE GENOMIC DNA]</scope>
    <source>
        <strain evidence="4 5">FSL W9-0585</strain>
    </source>
</reference>
<feature type="domain" description="SUF system FeS cluster assembly SufBD core" evidence="2">
    <location>
        <begin position="201"/>
        <end position="435"/>
    </location>
</feature>
<dbReference type="AlphaFoldDB" id="A0A7W1T797"/>
<dbReference type="InterPro" id="IPR045595">
    <property type="entry name" value="SufBD_N"/>
</dbReference>
<comment type="caution">
    <text evidence="4">The sequence shown here is derived from an EMBL/GenBank/DDBJ whole genome shotgun (WGS) entry which is preliminary data.</text>
</comment>
<proteinExistence type="inferred from homology"/>
<name>A0A7W1T797_9LIST</name>
<dbReference type="InterPro" id="IPR037284">
    <property type="entry name" value="SUF_FeS_clus_asmbl_SufBD_sf"/>
</dbReference>
<gene>
    <name evidence="4" type="primary">sufB</name>
    <name evidence="4" type="ORF">HPK16_10140</name>
</gene>
<reference evidence="4 5" key="2">
    <citation type="submission" date="2020-08" db="EMBL/GenBank/DDBJ databases">
        <title>Listeria ohnekaius sp. nov. and Listeria portnoyii sp. nov. isolated from non-agricultural and natural environments.</title>
        <authorList>
            <person name="Weller D."/>
            <person name="Belias A.M."/>
            <person name="Liao J."/>
            <person name="Guo S."/>
            <person name="Orsi R.H."/>
            <person name="Wiedmann M."/>
        </authorList>
    </citation>
    <scope>NUCLEOTIDE SEQUENCE [LARGE SCALE GENOMIC DNA]</scope>
    <source>
        <strain evidence="4 5">FSL W9-0585</strain>
    </source>
</reference>
<dbReference type="Pfam" id="PF19295">
    <property type="entry name" value="SufBD_N"/>
    <property type="match status" value="1"/>
</dbReference>
<evidence type="ECO:0000259" key="3">
    <source>
        <dbReference type="Pfam" id="PF19295"/>
    </source>
</evidence>
<organism evidence="4 5">
    <name type="scientific">Listeria rustica</name>
    <dbReference type="NCBI Taxonomy" id="2713503"/>
    <lineage>
        <taxon>Bacteria</taxon>
        <taxon>Bacillati</taxon>
        <taxon>Bacillota</taxon>
        <taxon>Bacilli</taxon>
        <taxon>Bacillales</taxon>
        <taxon>Listeriaceae</taxon>
        <taxon>Listeria</taxon>
    </lineage>
</organism>
<dbReference type="NCBIfam" id="TIGR01980">
    <property type="entry name" value="sufB"/>
    <property type="match status" value="1"/>
</dbReference>
<evidence type="ECO:0000313" key="5">
    <source>
        <dbReference type="Proteomes" id="UP000548787"/>
    </source>
</evidence>
<feature type="domain" description="SUF system FeS cluster assembly SufBD N-terminal" evidence="3">
    <location>
        <begin position="132"/>
        <end position="198"/>
    </location>
</feature>
<dbReference type="InterPro" id="IPR010231">
    <property type="entry name" value="SUF_FeS_clus_asmbl_SufB"/>
</dbReference>
<protein>
    <submittedName>
        <fullName evidence="4">Fe-S cluster assembly protein SufB</fullName>
    </submittedName>
</protein>
<dbReference type="GO" id="GO:0016226">
    <property type="term" value="P:iron-sulfur cluster assembly"/>
    <property type="evidence" value="ECO:0007669"/>
    <property type="project" value="InterPro"/>
</dbReference>
<sequence length="464" mass="52540">MTEIPEMGEYKYGFHDKDTSVFRSERGLTEDIVREISSIKEEPQWMLDFRLKSLEQFYKMPMPQWGGDLSELKFEDIRYYVKPSDHTVNDWDEVPDEIKRTFDKLGIPEAEQKYLAGASAQYESEVVYHNLKKDLEDIGIVFKDTDSALKENEDIFREYFSKVIPPTDNKFAALNSAVWSGGSFIYVPKGVKVDTPLQAYFRINSENMGQFERTLIIVDEGASVNYVEGCTAPVYTTNSLHSAVVEIIVKRDAYCRYTTIQNWANNVYNLVTKRTFCDENATMEWIDGNIGSKLTMKYPAVHLRGEGARGMTLSIAIAGKGQRQDAGAKMLHLAPNTSSTIVSKSISKQGGNVTYRGIVHFGRNSAGSRSNIECDTLIMDNASTSDTIPYNEILNSDISLEHEAKVSKVSEEQLFYLMSRGVTEEEATEMIVMGFIEPFTKELPMEYAVEMNRLIKFEMEGSIG</sequence>
<dbReference type="InterPro" id="IPR000825">
    <property type="entry name" value="SUF_FeS_clus_asmbl_SufBD_core"/>
</dbReference>
<evidence type="ECO:0000259" key="2">
    <source>
        <dbReference type="Pfam" id="PF01458"/>
    </source>
</evidence>
<dbReference type="Pfam" id="PF01458">
    <property type="entry name" value="SUFBD_core"/>
    <property type="match status" value="1"/>
</dbReference>
<accession>A0A7W1T797</accession>
<evidence type="ECO:0000313" key="4">
    <source>
        <dbReference type="EMBL" id="MBA3926699.1"/>
    </source>
</evidence>
<dbReference type="SUPFAM" id="SSF101960">
    <property type="entry name" value="Stabilizer of iron transporter SufD"/>
    <property type="match status" value="1"/>
</dbReference>